<reference evidence="16" key="1">
    <citation type="submission" date="2025-08" db="UniProtKB">
        <authorList>
            <consortium name="RefSeq"/>
        </authorList>
    </citation>
    <scope>IDENTIFICATION</scope>
    <source>
        <tissue evidence="16">Sperm</tissue>
    </source>
</reference>
<evidence type="ECO:0000256" key="2">
    <source>
        <dbReference type="ARBA" id="ARBA00022448"/>
    </source>
</evidence>
<feature type="transmembrane region" description="Helical" evidence="13">
    <location>
        <begin position="222"/>
        <end position="247"/>
    </location>
</feature>
<proteinExistence type="predicted"/>
<comment type="subcellular location">
    <subcellularLocation>
        <location evidence="1">Endoplasmic reticulum membrane</location>
        <topology evidence="1">Single-pass type I membrane protein</topology>
    </subcellularLocation>
</comment>
<organism evidence="15 16">
    <name type="scientific">Petromyzon marinus</name>
    <name type="common">Sea lamprey</name>
    <dbReference type="NCBI Taxonomy" id="7757"/>
    <lineage>
        <taxon>Eukaryota</taxon>
        <taxon>Metazoa</taxon>
        <taxon>Chordata</taxon>
        <taxon>Craniata</taxon>
        <taxon>Vertebrata</taxon>
        <taxon>Cyclostomata</taxon>
        <taxon>Hyperoartia</taxon>
        <taxon>Petromyzontiformes</taxon>
        <taxon>Petromyzontidae</taxon>
        <taxon>Petromyzon</taxon>
    </lineage>
</organism>
<dbReference type="InterPro" id="IPR013766">
    <property type="entry name" value="Thioredoxin_domain"/>
</dbReference>
<evidence type="ECO:0000256" key="13">
    <source>
        <dbReference type="SAM" id="Phobius"/>
    </source>
</evidence>
<evidence type="ECO:0000256" key="11">
    <source>
        <dbReference type="ARBA" id="ARBA00023284"/>
    </source>
</evidence>
<dbReference type="InterPro" id="IPR036249">
    <property type="entry name" value="Thioredoxin-like_sf"/>
</dbReference>
<evidence type="ECO:0000313" key="15">
    <source>
        <dbReference type="Proteomes" id="UP001318040"/>
    </source>
</evidence>
<evidence type="ECO:0000256" key="4">
    <source>
        <dbReference type="ARBA" id="ARBA00022692"/>
    </source>
</evidence>
<dbReference type="PANTHER" id="PTHR46107:SF1">
    <property type="entry name" value="THIOREDOXIN-RELATED TRANSMEMBRANE PROTEIN 4"/>
    <property type="match status" value="1"/>
</dbReference>
<name>A0AAJ7STJ2_PETMA</name>
<keyword evidence="8 13" id="KW-1133">Transmembrane helix</keyword>
<evidence type="ECO:0000256" key="3">
    <source>
        <dbReference type="ARBA" id="ARBA00022553"/>
    </source>
</evidence>
<keyword evidence="2" id="KW-0813">Transport</keyword>
<dbReference type="PANTHER" id="PTHR46107">
    <property type="entry name" value="DUMPY: SHORTER THAN WILD-TYPE"/>
    <property type="match status" value="1"/>
</dbReference>
<feature type="domain" description="Thioredoxin" evidence="14">
    <location>
        <begin position="58"/>
        <end position="172"/>
    </location>
</feature>
<dbReference type="InterPro" id="IPR052454">
    <property type="entry name" value="TMX_domain-containing"/>
</dbReference>
<dbReference type="Proteomes" id="UP001318040">
    <property type="component" value="Chromosome 6"/>
</dbReference>
<dbReference type="GO" id="GO:0005789">
    <property type="term" value="C:endoplasmic reticulum membrane"/>
    <property type="evidence" value="ECO:0007669"/>
    <property type="project" value="UniProtKB-SubCell"/>
</dbReference>
<feature type="compositionally biased region" description="Acidic residues" evidence="12">
    <location>
        <begin position="309"/>
        <end position="321"/>
    </location>
</feature>
<evidence type="ECO:0000256" key="8">
    <source>
        <dbReference type="ARBA" id="ARBA00022989"/>
    </source>
</evidence>
<keyword evidence="9 13" id="KW-0472">Membrane</keyword>
<dbReference type="Pfam" id="PF00085">
    <property type="entry name" value="Thioredoxin"/>
    <property type="match status" value="1"/>
</dbReference>
<dbReference type="GO" id="GO:0015036">
    <property type="term" value="F:disulfide oxidoreductase activity"/>
    <property type="evidence" value="ECO:0007669"/>
    <property type="project" value="TreeGrafter"/>
</dbReference>
<keyword evidence="5" id="KW-0732">Signal</keyword>
<keyword evidence="4 13" id="KW-0812">Transmembrane</keyword>
<evidence type="ECO:0000313" key="16">
    <source>
        <dbReference type="RefSeq" id="XP_032804378.1"/>
    </source>
</evidence>
<evidence type="ECO:0000256" key="9">
    <source>
        <dbReference type="ARBA" id="ARBA00023136"/>
    </source>
</evidence>
<keyword evidence="7" id="KW-0249">Electron transport</keyword>
<keyword evidence="6" id="KW-0256">Endoplasmic reticulum</keyword>
<dbReference type="GeneID" id="116939725"/>
<evidence type="ECO:0000256" key="7">
    <source>
        <dbReference type="ARBA" id="ARBA00022982"/>
    </source>
</evidence>
<evidence type="ECO:0000256" key="12">
    <source>
        <dbReference type="SAM" id="MobiDB-lite"/>
    </source>
</evidence>
<dbReference type="PROSITE" id="PS51352">
    <property type="entry name" value="THIOREDOXIN_2"/>
    <property type="match status" value="1"/>
</dbReference>
<evidence type="ECO:0000256" key="6">
    <source>
        <dbReference type="ARBA" id="ARBA00022824"/>
    </source>
</evidence>
<sequence length="343" mass="37233">MFGAGSGGAAGRGLSVRAEAASRPSAESEVTARKMLTLKTFAVFSTLPRLLALGLLLSLLGHAAAAAEGEKTALSTDNWRDVLQGEWMLEFYAPWCPACRQLQSEWHKFARTSKELGINTASVDVTREPGLSGRFFITSLPTIYHVRDGEFRQFSGPRQAADLSRFVLARQWEQVAPVSAWKAPPSILMTGMSWLFQLSMWIRQMHGWLTETLGLPTWGSYVVFGLATLLLGLCLGLVFILLVDLLFQPKRKHLVPSEKEENASEGQAEDEVEKVELGGQGDENVDNGDSQASDTEDGNIGVQDGDPASSEEEVGELDDGAGDAGATLRMRRPQPGAQGLEEP</sequence>
<protein>
    <submittedName>
        <fullName evidence="16">Thioredoxin-related transmembrane protein 1-like</fullName>
    </submittedName>
</protein>
<dbReference type="AlphaFoldDB" id="A0AAJ7STJ2"/>
<evidence type="ECO:0000256" key="5">
    <source>
        <dbReference type="ARBA" id="ARBA00022729"/>
    </source>
</evidence>
<evidence type="ECO:0000259" key="14">
    <source>
        <dbReference type="PROSITE" id="PS51352"/>
    </source>
</evidence>
<dbReference type="InterPro" id="IPR017937">
    <property type="entry name" value="Thioredoxin_CS"/>
</dbReference>
<keyword evidence="11" id="KW-0676">Redox-active center</keyword>
<evidence type="ECO:0000256" key="1">
    <source>
        <dbReference type="ARBA" id="ARBA00004115"/>
    </source>
</evidence>
<dbReference type="KEGG" id="pmrn:116939725"/>
<dbReference type="SUPFAM" id="SSF52833">
    <property type="entry name" value="Thioredoxin-like"/>
    <property type="match status" value="1"/>
</dbReference>
<keyword evidence="3" id="KW-0597">Phosphoprotein</keyword>
<dbReference type="PROSITE" id="PS00194">
    <property type="entry name" value="THIOREDOXIN_1"/>
    <property type="match status" value="1"/>
</dbReference>
<keyword evidence="15" id="KW-1185">Reference proteome</keyword>
<feature type="region of interest" description="Disordered" evidence="12">
    <location>
        <begin position="254"/>
        <end position="343"/>
    </location>
</feature>
<evidence type="ECO:0000256" key="10">
    <source>
        <dbReference type="ARBA" id="ARBA00023157"/>
    </source>
</evidence>
<gene>
    <name evidence="16" type="primary">LOC116939725</name>
</gene>
<dbReference type="RefSeq" id="XP_032804378.1">
    <property type="nucleotide sequence ID" value="XM_032948487.1"/>
</dbReference>
<keyword evidence="10" id="KW-1015">Disulfide bond</keyword>
<accession>A0AAJ7STJ2</accession>
<dbReference type="Gene3D" id="3.40.30.10">
    <property type="entry name" value="Glutaredoxin"/>
    <property type="match status" value="1"/>
</dbReference>